<name>A0A9W6Q4Z7_9ACTN</name>
<evidence type="ECO:0000313" key="2">
    <source>
        <dbReference type="EMBL" id="GLW70275.1"/>
    </source>
</evidence>
<dbReference type="InterPro" id="IPR043917">
    <property type="entry name" value="DUF5753"/>
</dbReference>
<evidence type="ECO:0000259" key="1">
    <source>
        <dbReference type="Pfam" id="PF19054"/>
    </source>
</evidence>
<feature type="domain" description="DUF5753" evidence="1">
    <location>
        <begin position="3"/>
        <end position="99"/>
    </location>
</feature>
<organism evidence="2 3">
    <name type="scientific">Kitasatospora phosalacinea</name>
    <dbReference type="NCBI Taxonomy" id="2065"/>
    <lineage>
        <taxon>Bacteria</taxon>
        <taxon>Bacillati</taxon>
        <taxon>Actinomycetota</taxon>
        <taxon>Actinomycetes</taxon>
        <taxon>Kitasatosporales</taxon>
        <taxon>Streptomycetaceae</taxon>
        <taxon>Kitasatospora</taxon>
    </lineage>
</organism>
<proteinExistence type="predicted"/>
<sequence>MTGLLQTADHARAVVRAAKPFAAAEAVDDAVDDAMAARLERARILAGPTAPLLWVILHEAVLRTPVGGGPVMADQLRRLLALAEAGRLLLQVLPFSAGHTR</sequence>
<accession>A0A9W6Q4Z7</accession>
<evidence type="ECO:0000313" key="3">
    <source>
        <dbReference type="Proteomes" id="UP001165041"/>
    </source>
</evidence>
<dbReference type="EMBL" id="BSSA01000007">
    <property type="protein sequence ID" value="GLW70275.1"/>
    <property type="molecule type" value="Genomic_DNA"/>
</dbReference>
<dbReference type="Proteomes" id="UP001165041">
    <property type="component" value="Unassembled WGS sequence"/>
</dbReference>
<reference evidence="2" key="1">
    <citation type="submission" date="2023-02" db="EMBL/GenBank/DDBJ databases">
        <title>Kitasatospora phosalacinea NBRC 14627.</title>
        <authorList>
            <person name="Ichikawa N."/>
            <person name="Sato H."/>
            <person name="Tonouchi N."/>
        </authorList>
    </citation>
    <scope>NUCLEOTIDE SEQUENCE</scope>
    <source>
        <strain evidence="2">NBRC 14627</strain>
    </source>
</reference>
<dbReference type="AlphaFoldDB" id="A0A9W6Q4Z7"/>
<gene>
    <name evidence="2" type="ORF">Kpho02_25740</name>
</gene>
<comment type="caution">
    <text evidence="2">The sequence shown here is derived from an EMBL/GenBank/DDBJ whole genome shotgun (WGS) entry which is preliminary data.</text>
</comment>
<dbReference type="Pfam" id="PF19054">
    <property type="entry name" value="DUF5753"/>
    <property type="match status" value="1"/>
</dbReference>
<protein>
    <recommendedName>
        <fullName evidence="1">DUF5753 domain-containing protein</fullName>
    </recommendedName>
</protein>